<accession>A0A9P7V025</accession>
<evidence type="ECO:0000313" key="2">
    <source>
        <dbReference type="EMBL" id="KAG7097788.1"/>
    </source>
</evidence>
<reference evidence="2" key="1">
    <citation type="journal article" date="2021" name="Genome Biol. Evol.">
        <title>The assembled and annotated genome of the fairy-ring fungus Marasmius oreades.</title>
        <authorList>
            <person name="Hiltunen M."/>
            <person name="Ament-Velasquez S.L."/>
            <person name="Johannesson H."/>
        </authorList>
    </citation>
    <scope>NUCLEOTIDE SEQUENCE</scope>
    <source>
        <strain evidence="2">03SP1</strain>
    </source>
</reference>
<dbReference type="AlphaFoldDB" id="A0A9P7V025"/>
<dbReference type="RefSeq" id="XP_043014258.1">
    <property type="nucleotide sequence ID" value="XM_043149651.1"/>
</dbReference>
<protein>
    <submittedName>
        <fullName evidence="2">Uncharacterized protein</fullName>
    </submittedName>
</protein>
<gene>
    <name evidence="2" type="ORF">E1B28_005107</name>
</gene>
<feature type="region of interest" description="Disordered" evidence="1">
    <location>
        <begin position="1"/>
        <end position="47"/>
    </location>
</feature>
<feature type="compositionally biased region" description="Polar residues" evidence="1">
    <location>
        <begin position="1"/>
        <end position="12"/>
    </location>
</feature>
<dbReference type="GeneID" id="66074183"/>
<dbReference type="Proteomes" id="UP001049176">
    <property type="component" value="Chromosome 2"/>
</dbReference>
<dbReference type="OrthoDB" id="3119077at2759"/>
<name>A0A9P7V025_9AGAR</name>
<keyword evidence="3" id="KW-1185">Reference proteome</keyword>
<evidence type="ECO:0000313" key="3">
    <source>
        <dbReference type="Proteomes" id="UP001049176"/>
    </source>
</evidence>
<organism evidence="2 3">
    <name type="scientific">Marasmius oreades</name>
    <name type="common">fairy-ring Marasmius</name>
    <dbReference type="NCBI Taxonomy" id="181124"/>
    <lineage>
        <taxon>Eukaryota</taxon>
        <taxon>Fungi</taxon>
        <taxon>Dikarya</taxon>
        <taxon>Basidiomycota</taxon>
        <taxon>Agaricomycotina</taxon>
        <taxon>Agaricomycetes</taxon>
        <taxon>Agaricomycetidae</taxon>
        <taxon>Agaricales</taxon>
        <taxon>Marasmiineae</taxon>
        <taxon>Marasmiaceae</taxon>
        <taxon>Marasmius</taxon>
    </lineage>
</organism>
<dbReference type="EMBL" id="CM032182">
    <property type="protein sequence ID" value="KAG7097788.1"/>
    <property type="molecule type" value="Genomic_DNA"/>
</dbReference>
<dbReference type="KEGG" id="more:E1B28_005107"/>
<comment type="caution">
    <text evidence="2">The sequence shown here is derived from an EMBL/GenBank/DDBJ whole genome shotgun (WGS) entry which is preliminary data.</text>
</comment>
<evidence type="ECO:0000256" key="1">
    <source>
        <dbReference type="SAM" id="MobiDB-lite"/>
    </source>
</evidence>
<sequence>MMRMFNGSQTPPSRVPQAASPQGLGSDPGNRPEQGEPTSRPDITHRPTLNVLESAILRELIEEKWKNITTPSSANVSGLYNHYLRNDLIRKGRYYLLEGILTQTLQVNNIPADDDRVVMFREGNEKESKIWNKAVAAWLIKNHLVVRVNARFPERPVLWGVSLDWVESQILRITKHVEFLYGKRCLMEEQRQEQREASRLVQAHKTLYLRRKAAVENRPTLKHLKDALILLGEDGMSSDEEMAGRPKNFRHIHRHPWRSDEATKMIRYVDKVVERDDRRKPRKGNSSNVREQDPVIGRELMLLRRFKAAHNPTDPCGLHVKDGLPLNFYNMEVLEHHPQFNTAHISPREFLRIKEVNHGLLRVPEIVVGDEDV</sequence>
<proteinExistence type="predicted"/>